<evidence type="ECO:0000256" key="1">
    <source>
        <dbReference type="ARBA" id="ARBA00004370"/>
    </source>
</evidence>
<keyword evidence="9" id="KW-1185">Reference proteome</keyword>
<keyword evidence="3 6" id="KW-1133">Transmembrane helix</keyword>
<organism evidence="8 9">
    <name type="scientific">Porites evermanni</name>
    <dbReference type="NCBI Taxonomy" id="104178"/>
    <lineage>
        <taxon>Eukaryota</taxon>
        <taxon>Metazoa</taxon>
        <taxon>Cnidaria</taxon>
        <taxon>Anthozoa</taxon>
        <taxon>Hexacorallia</taxon>
        <taxon>Scleractinia</taxon>
        <taxon>Fungiina</taxon>
        <taxon>Poritidae</taxon>
        <taxon>Porites</taxon>
    </lineage>
</organism>
<reference evidence="8 9" key="1">
    <citation type="submission" date="2022-05" db="EMBL/GenBank/DDBJ databases">
        <authorList>
            <consortium name="Genoscope - CEA"/>
            <person name="William W."/>
        </authorList>
    </citation>
    <scope>NUCLEOTIDE SEQUENCE [LARGE SCALE GENOMIC DNA]</scope>
</reference>
<keyword evidence="2 5" id="KW-0812">Transmembrane</keyword>
<keyword evidence="5" id="KW-0297">G-protein coupled receptor</keyword>
<accession>A0ABN8QSC3</accession>
<feature type="transmembrane region" description="Helical" evidence="6">
    <location>
        <begin position="256"/>
        <end position="276"/>
    </location>
</feature>
<dbReference type="PRINTS" id="PR00237">
    <property type="entry name" value="GPCRRHODOPSN"/>
</dbReference>
<feature type="domain" description="G-protein coupled receptors family 1 profile" evidence="7">
    <location>
        <begin position="21"/>
        <end position="274"/>
    </location>
</feature>
<keyword evidence="4 6" id="KW-0472">Membrane</keyword>
<evidence type="ECO:0000256" key="3">
    <source>
        <dbReference type="ARBA" id="ARBA00022989"/>
    </source>
</evidence>
<keyword evidence="5" id="KW-0807">Transducer</keyword>
<dbReference type="Gene3D" id="1.20.1070.10">
    <property type="entry name" value="Rhodopsin 7-helix transmembrane proteins"/>
    <property type="match status" value="1"/>
</dbReference>
<evidence type="ECO:0000256" key="6">
    <source>
        <dbReference type="SAM" id="Phobius"/>
    </source>
</evidence>
<evidence type="ECO:0000313" key="9">
    <source>
        <dbReference type="Proteomes" id="UP001159427"/>
    </source>
</evidence>
<evidence type="ECO:0000256" key="2">
    <source>
        <dbReference type="ARBA" id="ARBA00022692"/>
    </source>
</evidence>
<feature type="transmembrane region" description="Helical" evidence="6">
    <location>
        <begin position="222"/>
        <end position="244"/>
    </location>
</feature>
<evidence type="ECO:0000259" key="7">
    <source>
        <dbReference type="PROSITE" id="PS50262"/>
    </source>
</evidence>
<dbReference type="PANTHER" id="PTHR45698">
    <property type="entry name" value="TRACE AMINE-ASSOCIATED RECEPTOR 19N-RELATED"/>
    <property type="match status" value="1"/>
</dbReference>
<dbReference type="Pfam" id="PF00001">
    <property type="entry name" value="7tm_1"/>
    <property type="match status" value="1"/>
</dbReference>
<feature type="transmembrane region" description="Helical" evidence="6">
    <location>
        <begin position="6"/>
        <end position="30"/>
    </location>
</feature>
<comment type="similarity">
    <text evidence="5">Belongs to the G-protein coupled receptor 1 family.</text>
</comment>
<dbReference type="InterPro" id="IPR017452">
    <property type="entry name" value="GPCR_Rhodpsn_7TM"/>
</dbReference>
<feature type="transmembrane region" description="Helical" evidence="6">
    <location>
        <begin position="166"/>
        <end position="189"/>
    </location>
</feature>
<dbReference type="CDD" id="cd00637">
    <property type="entry name" value="7tm_classA_rhodopsin-like"/>
    <property type="match status" value="1"/>
</dbReference>
<dbReference type="PROSITE" id="PS00237">
    <property type="entry name" value="G_PROTEIN_RECEP_F1_1"/>
    <property type="match status" value="1"/>
</dbReference>
<name>A0ABN8QSC3_9CNID</name>
<keyword evidence="5" id="KW-0675">Receptor</keyword>
<dbReference type="SUPFAM" id="SSF81321">
    <property type="entry name" value="Family A G protein-coupled receptor-like"/>
    <property type="match status" value="1"/>
</dbReference>
<feature type="transmembrane region" description="Helical" evidence="6">
    <location>
        <begin position="83"/>
        <end position="104"/>
    </location>
</feature>
<feature type="transmembrane region" description="Helical" evidence="6">
    <location>
        <begin position="125"/>
        <end position="146"/>
    </location>
</feature>
<dbReference type="PROSITE" id="PS50262">
    <property type="entry name" value="G_PROTEIN_RECEP_F1_2"/>
    <property type="match status" value="1"/>
</dbReference>
<evidence type="ECO:0000256" key="5">
    <source>
        <dbReference type="RuleBase" id="RU000688"/>
    </source>
</evidence>
<proteinExistence type="inferred from homology"/>
<dbReference type="EMBL" id="CALNXI010001448">
    <property type="protein sequence ID" value="CAH3169272.1"/>
    <property type="molecule type" value="Genomic_DNA"/>
</dbReference>
<sequence length="333" mass="37291">MSVYISFAVLFSVMMIADLVGNTLVVLVVVKNNSMQTPVNNLLVNLAAADMIVGIFFGIQYIITPLVNHPEGLTGDILCKLVTGGVLGWVGAVSSVFSLVAIAIERYYAVIFPFSRKRKLTRKKVVQFAGLSWILALLWAGIGFFITVFDKEVNNCVHSWPNRIYASIYTVGWSVVAGFLPLGIMSLLYSRVVHRLWFTNQLRQRQANQMALIRYRRRVTKLVIAVTIVYALCWIPELTIYFLGFTGTIELTPVHFSITSALVFLNSTINPIIYSLHSSAFRTQSRNLICCRNGRKFNRRVQPVQRTDGNNQGNIKKDIIGKIGSGSENMAMK</sequence>
<evidence type="ECO:0000256" key="4">
    <source>
        <dbReference type="ARBA" id="ARBA00023136"/>
    </source>
</evidence>
<comment type="caution">
    <text evidence="8">The sequence shown here is derived from an EMBL/GenBank/DDBJ whole genome shotgun (WGS) entry which is preliminary data.</text>
</comment>
<gene>
    <name evidence="8" type="ORF">PEVE_00006817</name>
</gene>
<dbReference type="Proteomes" id="UP001159427">
    <property type="component" value="Unassembled WGS sequence"/>
</dbReference>
<evidence type="ECO:0000313" key="8">
    <source>
        <dbReference type="EMBL" id="CAH3169272.1"/>
    </source>
</evidence>
<dbReference type="InterPro" id="IPR000276">
    <property type="entry name" value="GPCR_Rhodpsn"/>
</dbReference>
<comment type="subcellular location">
    <subcellularLocation>
        <location evidence="1">Membrane</location>
    </subcellularLocation>
</comment>
<protein>
    <recommendedName>
        <fullName evidence="7">G-protein coupled receptors family 1 profile domain-containing protein</fullName>
    </recommendedName>
</protein>
<feature type="transmembrane region" description="Helical" evidence="6">
    <location>
        <begin position="42"/>
        <end position="63"/>
    </location>
</feature>
<dbReference type="PANTHER" id="PTHR45698:SF1">
    <property type="entry name" value="TRACE AMINE-ASSOCIATED RECEPTOR 13C-LIKE"/>
    <property type="match status" value="1"/>
</dbReference>